<organism evidence="14 15">
    <name type="scientific">Acetobacter conturbans</name>
    <dbReference type="NCBI Taxonomy" id="1737472"/>
    <lineage>
        <taxon>Bacteria</taxon>
        <taxon>Pseudomonadati</taxon>
        <taxon>Pseudomonadota</taxon>
        <taxon>Alphaproteobacteria</taxon>
        <taxon>Acetobacterales</taxon>
        <taxon>Acetobacteraceae</taxon>
        <taxon>Acetobacter</taxon>
    </lineage>
</organism>
<dbReference type="EMBL" id="WOSY01000001">
    <property type="protein sequence ID" value="NHN87056.1"/>
    <property type="molecule type" value="Genomic_DNA"/>
</dbReference>
<dbReference type="EC" id="2.7.1.15" evidence="2 12"/>
<feature type="binding site" evidence="12">
    <location>
        <position position="293"/>
    </location>
    <ligand>
        <name>K(+)</name>
        <dbReference type="ChEBI" id="CHEBI:29103"/>
    </ligand>
</feature>
<keyword evidence="11 12" id="KW-0119">Carbohydrate metabolism</keyword>
<evidence type="ECO:0000256" key="6">
    <source>
        <dbReference type="ARBA" id="ARBA00022741"/>
    </source>
</evidence>
<gene>
    <name evidence="12" type="primary">rbsK</name>
    <name evidence="14" type="ORF">GOB81_00175</name>
</gene>
<feature type="binding site" evidence="12">
    <location>
        <position position="295"/>
    </location>
    <ligand>
        <name>K(+)</name>
        <dbReference type="ChEBI" id="CHEBI:29103"/>
    </ligand>
</feature>
<comment type="similarity">
    <text evidence="1">Belongs to the carbohydrate kinase pfkB family.</text>
</comment>
<evidence type="ECO:0000256" key="5">
    <source>
        <dbReference type="ARBA" id="ARBA00022723"/>
    </source>
</evidence>
<proteinExistence type="inferred from homology"/>
<keyword evidence="6 12" id="KW-0547">Nucleotide-binding</keyword>
<evidence type="ECO:0000256" key="11">
    <source>
        <dbReference type="ARBA" id="ARBA00023277"/>
    </source>
</evidence>
<dbReference type="RefSeq" id="WP_173568364.1">
    <property type="nucleotide sequence ID" value="NZ_WOSY01000001.1"/>
</dbReference>
<dbReference type="Pfam" id="PF00294">
    <property type="entry name" value="PfkB"/>
    <property type="match status" value="1"/>
</dbReference>
<evidence type="ECO:0000313" key="15">
    <source>
        <dbReference type="Proteomes" id="UP000631653"/>
    </source>
</evidence>
<dbReference type="HAMAP" id="MF_01987">
    <property type="entry name" value="Ribokinase"/>
    <property type="match status" value="1"/>
</dbReference>
<comment type="similarity">
    <text evidence="12">Belongs to the carbohydrate kinase PfkB family. Ribokinase subfamily.</text>
</comment>
<evidence type="ECO:0000256" key="2">
    <source>
        <dbReference type="ARBA" id="ARBA00012035"/>
    </source>
</evidence>
<comment type="pathway">
    <text evidence="12">Carbohydrate metabolism; D-ribose degradation; D-ribose 5-phosphate from beta-D-ribopyranose: step 2/2.</text>
</comment>
<dbReference type="InterPro" id="IPR011877">
    <property type="entry name" value="Ribokinase"/>
</dbReference>
<feature type="binding site" evidence="12">
    <location>
        <position position="290"/>
    </location>
    <ligand>
        <name>K(+)</name>
        <dbReference type="ChEBI" id="CHEBI:29103"/>
    </ligand>
</feature>
<comment type="activity regulation">
    <text evidence="12">Activated by a monovalent cation that binds near, but not in, the active site. The most likely occupant of the site in vivo is potassium. Ion binding induces a conformational change that may alter substrate affinity.</text>
</comment>
<dbReference type="SUPFAM" id="SSF53613">
    <property type="entry name" value="Ribokinase-like"/>
    <property type="match status" value="1"/>
</dbReference>
<feature type="binding site" evidence="12">
    <location>
        <begin position="228"/>
        <end position="233"/>
    </location>
    <ligand>
        <name>ATP</name>
        <dbReference type="ChEBI" id="CHEBI:30616"/>
    </ligand>
</feature>
<feature type="binding site" evidence="12">
    <location>
        <position position="254"/>
    </location>
    <ligand>
        <name>K(+)</name>
        <dbReference type="ChEBI" id="CHEBI:29103"/>
    </ligand>
</feature>
<keyword evidence="9 12" id="KW-0460">Magnesium</keyword>
<dbReference type="InterPro" id="IPR002173">
    <property type="entry name" value="Carboh/pur_kinase_PfkB_CS"/>
</dbReference>
<keyword evidence="15" id="KW-1185">Reference proteome</keyword>
<dbReference type="Gene3D" id="3.40.1190.20">
    <property type="match status" value="1"/>
</dbReference>
<dbReference type="PANTHER" id="PTHR10584:SF166">
    <property type="entry name" value="RIBOKINASE"/>
    <property type="match status" value="1"/>
</dbReference>
<feature type="binding site" evidence="12">
    <location>
        <begin position="13"/>
        <end position="15"/>
    </location>
    <ligand>
        <name>substrate</name>
    </ligand>
</feature>
<dbReference type="InterPro" id="IPR029056">
    <property type="entry name" value="Ribokinase-like"/>
</dbReference>
<comment type="subunit">
    <text evidence="12">Homodimer.</text>
</comment>
<evidence type="ECO:0000256" key="12">
    <source>
        <dbReference type="HAMAP-Rule" id="MF_01987"/>
    </source>
</evidence>
<evidence type="ECO:0000256" key="7">
    <source>
        <dbReference type="ARBA" id="ARBA00022777"/>
    </source>
</evidence>
<dbReference type="InterPro" id="IPR002139">
    <property type="entry name" value="Ribo/fructo_kinase"/>
</dbReference>
<evidence type="ECO:0000256" key="1">
    <source>
        <dbReference type="ARBA" id="ARBA00005380"/>
    </source>
</evidence>
<evidence type="ECO:0000256" key="4">
    <source>
        <dbReference type="ARBA" id="ARBA00022679"/>
    </source>
</evidence>
<dbReference type="PRINTS" id="PR00990">
    <property type="entry name" value="RIBOKINASE"/>
</dbReference>
<comment type="catalytic activity">
    <reaction evidence="12">
        <text>D-ribose + ATP = D-ribose 5-phosphate + ADP + H(+)</text>
        <dbReference type="Rhea" id="RHEA:13697"/>
        <dbReference type="ChEBI" id="CHEBI:15378"/>
        <dbReference type="ChEBI" id="CHEBI:30616"/>
        <dbReference type="ChEBI" id="CHEBI:47013"/>
        <dbReference type="ChEBI" id="CHEBI:78346"/>
        <dbReference type="ChEBI" id="CHEBI:456216"/>
        <dbReference type="EC" id="2.7.1.15"/>
    </reaction>
</comment>
<feature type="binding site" evidence="12">
    <location>
        <position position="260"/>
    </location>
    <ligand>
        <name>substrate</name>
    </ligand>
</feature>
<accession>A0ABX0JV15</accession>
<evidence type="ECO:0000256" key="10">
    <source>
        <dbReference type="ARBA" id="ARBA00022958"/>
    </source>
</evidence>
<sequence>MPLPLILSFGSVNIDVTARGKRLPAPGETVHAESYAIGLGGKGANQAAAAGRLGAGCGVRSALVGRIGADAFGVQAREALRSFGVDLAGLREDPGAATGLALIGIDAAAENCITVVGGANLRVDGGDVRGSEALFGEASVLLLQLEVPVEAVLAAARRGREAGARVVLDPAPAPSSPLPDELWPLVDVVTPNETETAALCGVLPTTREEAARAAGLLMARGVGAAVVKMGSRGVWWQSSEGSGFVSPFPVTAVDTVAAGDCFNAGLAVALALGASLGEAVRVAAATGALAVTKRGAADAAPEWGAVQALL</sequence>
<protein>
    <recommendedName>
        <fullName evidence="3 12">Ribokinase</fullName>
        <shortName evidence="12">RK</shortName>
        <ecNumber evidence="2 12">2.7.1.15</ecNumber>
    </recommendedName>
</protein>
<evidence type="ECO:0000256" key="8">
    <source>
        <dbReference type="ARBA" id="ARBA00022840"/>
    </source>
</evidence>
<dbReference type="CDD" id="cd01174">
    <property type="entry name" value="ribokinase"/>
    <property type="match status" value="1"/>
</dbReference>
<reference evidence="14 15" key="1">
    <citation type="journal article" date="2020" name="Int. J. Syst. Evol. Microbiol.">
        <title>Novel acetic acid bacteria from cider fermentations: Acetobacter conturbans sp. nov. and Acetobacter fallax sp. nov.</title>
        <authorList>
            <person name="Sombolestani A.S."/>
            <person name="Cleenwerck I."/>
            <person name="Cnockaert M."/>
            <person name="Borremans W."/>
            <person name="Wieme A.D."/>
            <person name="De Vuyst L."/>
            <person name="Vandamme P."/>
        </authorList>
    </citation>
    <scope>NUCLEOTIDE SEQUENCE [LARGE SCALE GENOMIC DNA]</scope>
    <source>
        <strain evidence="14 15">LMG 1627</strain>
    </source>
</reference>
<dbReference type="Proteomes" id="UP000631653">
    <property type="component" value="Unassembled WGS sequence"/>
</dbReference>
<evidence type="ECO:0000256" key="3">
    <source>
        <dbReference type="ARBA" id="ARBA00016943"/>
    </source>
</evidence>
<feature type="active site" description="Proton acceptor" evidence="12">
    <location>
        <position position="260"/>
    </location>
</feature>
<keyword evidence="4 12" id="KW-0808">Transferase</keyword>
<dbReference type="InterPro" id="IPR011611">
    <property type="entry name" value="PfkB_dom"/>
</dbReference>
<evidence type="ECO:0000313" key="14">
    <source>
        <dbReference type="EMBL" id="NHN87056.1"/>
    </source>
</evidence>
<dbReference type="PROSITE" id="PS00584">
    <property type="entry name" value="PFKB_KINASES_2"/>
    <property type="match status" value="1"/>
</dbReference>
<comment type="caution">
    <text evidence="14">The sequence shown here is derived from an EMBL/GenBank/DDBJ whole genome shotgun (WGS) entry which is preliminary data.</text>
</comment>
<keyword evidence="12" id="KW-0963">Cytoplasm</keyword>
<comment type="caution">
    <text evidence="12">Lacks conserved residue(s) required for the propagation of feature annotation.</text>
</comment>
<keyword evidence="10 12" id="KW-0630">Potassium</keyword>
<comment type="cofactor">
    <cofactor evidence="12">
        <name>Mg(2+)</name>
        <dbReference type="ChEBI" id="CHEBI:18420"/>
    </cofactor>
    <text evidence="12">Requires a divalent cation, most likely magnesium in vivo, as an electrophilic catalyst to aid phosphoryl group transfer. It is the chelate of the metal and the nucleotide that is the actual substrate.</text>
</comment>
<comment type="subcellular location">
    <subcellularLocation>
        <location evidence="12">Cytoplasm</location>
    </subcellularLocation>
</comment>
<keyword evidence="5 12" id="KW-0479">Metal-binding</keyword>
<feature type="binding site" evidence="12">
    <location>
        <position position="146"/>
    </location>
    <ligand>
        <name>substrate</name>
    </ligand>
</feature>
<feature type="binding site" evidence="12">
    <location>
        <position position="256"/>
    </location>
    <ligand>
        <name>K(+)</name>
        <dbReference type="ChEBI" id="CHEBI:29103"/>
    </ligand>
</feature>
<evidence type="ECO:0000259" key="13">
    <source>
        <dbReference type="Pfam" id="PF00294"/>
    </source>
</evidence>
<name>A0ABX0JV15_9PROT</name>
<feature type="binding site" evidence="12">
    <location>
        <begin position="41"/>
        <end position="45"/>
    </location>
    <ligand>
        <name>substrate</name>
    </ligand>
</feature>
<feature type="domain" description="Carbohydrate kinase PfkB" evidence="13">
    <location>
        <begin position="5"/>
        <end position="302"/>
    </location>
</feature>
<feature type="binding site" evidence="12">
    <location>
        <begin position="259"/>
        <end position="260"/>
    </location>
    <ligand>
        <name>ATP</name>
        <dbReference type="ChEBI" id="CHEBI:30616"/>
    </ligand>
</feature>
<dbReference type="PANTHER" id="PTHR10584">
    <property type="entry name" value="SUGAR KINASE"/>
    <property type="match status" value="1"/>
</dbReference>
<comment type="function">
    <text evidence="12">Catalyzes the phosphorylation of ribose at O-5 in a reaction requiring ATP and magnesium. The resulting D-ribose-5-phosphate can then be used either for sythesis of nucleotides, histidine, and tryptophan, or as a component of the pentose phosphate pathway.</text>
</comment>
<evidence type="ECO:0000256" key="9">
    <source>
        <dbReference type="ARBA" id="ARBA00022842"/>
    </source>
</evidence>
<keyword evidence="7 12" id="KW-0418">Kinase</keyword>
<feature type="binding site" evidence="12">
    <location>
        <position position="192"/>
    </location>
    <ligand>
        <name>ATP</name>
        <dbReference type="ChEBI" id="CHEBI:30616"/>
    </ligand>
</feature>
<keyword evidence="8 12" id="KW-0067">ATP-binding</keyword>